<proteinExistence type="predicted"/>
<evidence type="ECO:0000313" key="2">
    <source>
        <dbReference type="Proteomes" id="UP000289411"/>
    </source>
</evidence>
<dbReference type="EMBL" id="QYBC01000026">
    <property type="protein sequence ID" value="RYB01889.1"/>
    <property type="molecule type" value="Genomic_DNA"/>
</dbReference>
<protein>
    <submittedName>
        <fullName evidence="1">Uncharacterized protein</fullName>
    </submittedName>
</protein>
<sequence>MKSYPYLVLGETKHEFFHDALTNTWWVEATSTAWAVESDGSKGVALRESRGTRSADIRQAIAEATDAAVKARATALLAGPWADDYRQIIADPTLVDAAEKTV</sequence>
<reference evidence="1 2" key="1">
    <citation type="submission" date="2018-09" db="EMBL/GenBank/DDBJ databases">
        <authorList>
            <person name="Grouzdev D.S."/>
            <person name="Krutkina M.S."/>
        </authorList>
    </citation>
    <scope>NUCLEOTIDE SEQUENCE [LARGE SCALE GENOMIC DNA]</scope>
    <source>
        <strain evidence="1 2">RmlP001</strain>
    </source>
</reference>
<dbReference type="RefSeq" id="WP_129221674.1">
    <property type="nucleotide sequence ID" value="NZ_QYBC01000026.1"/>
</dbReference>
<keyword evidence="2" id="KW-1185">Reference proteome</keyword>
<organism evidence="1 2">
    <name type="scientific">Lichenibacterium ramalinae</name>
    <dbReference type="NCBI Taxonomy" id="2316527"/>
    <lineage>
        <taxon>Bacteria</taxon>
        <taxon>Pseudomonadati</taxon>
        <taxon>Pseudomonadota</taxon>
        <taxon>Alphaproteobacteria</taxon>
        <taxon>Hyphomicrobiales</taxon>
        <taxon>Lichenihabitantaceae</taxon>
        <taxon>Lichenibacterium</taxon>
    </lineage>
</organism>
<accession>A0A4Q2R857</accession>
<reference evidence="1 2" key="2">
    <citation type="submission" date="2019-02" db="EMBL/GenBank/DDBJ databases">
        <title>'Lichenibacterium ramalinii' gen. nov. sp. nov., 'Lichenibacterium minor' gen. nov. sp. nov.</title>
        <authorList>
            <person name="Pankratov T."/>
        </authorList>
    </citation>
    <scope>NUCLEOTIDE SEQUENCE [LARGE SCALE GENOMIC DNA]</scope>
    <source>
        <strain evidence="1 2">RmlP001</strain>
    </source>
</reference>
<name>A0A4Q2R857_9HYPH</name>
<evidence type="ECO:0000313" key="1">
    <source>
        <dbReference type="EMBL" id="RYB01889.1"/>
    </source>
</evidence>
<comment type="caution">
    <text evidence="1">The sequence shown here is derived from an EMBL/GenBank/DDBJ whole genome shotgun (WGS) entry which is preliminary data.</text>
</comment>
<dbReference type="Proteomes" id="UP000289411">
    <property type="component" value="Unassembled WGS sequence"/>
</dbReference>
<dbReference type="AlphaFoldDB" id="A0A4Q2R857"/>
<gene>
    <name evidence="1" type="ORF">D3272_23595</name>
</gene>